<feature type="region of interest" description="Disordered" evidence="1">
    <location>
        <begin position="1"/>
        <end position="34"/>
    </location>
</feature>
<protein>
    <submittedName>
        <fullName evidence="2">Mitochondrial Carrier (MC) protein</fullName>
    </submittedName>
</protein>
<feature type="compositionally biased region" description="Basic and acidic residues" evidence="1">
    <location>
        <begin position="385"/>
        <end position="407"/>
    </location>
</feature>
<name>A0A225UKB2_9STRA</name>
<feature type="region of interest" description="Disordered" evidence="1">
    <location>
        <begin position="383"/>
        <end position="407"/>
    </location>
</feature>
<proteinExistence type="predicted"/>
<feature type="region of interest" description="Disordered" evidence="1">
    <location>
        <begin position="121"/>
        <end position="172"/>
    </location>
</feature>
<gene>
    <name evidence="2" type="ORF">PHMEG_00037198</name>
</gene>
<keyword evidence="3" id="KW-1185">Reference proteome</keyword>
<sequence>MSSSDSDDQPVAAQEPQAGPPARERSGDIQGESASQVNATAALLDAIKLLTNRIDVIERAVTPSGLRQGAVSPDQRQQRRSIFRQAIEHGSMGMQRMQLDELGDGHRYVQTPGDFARDSFYGGVPLPQYQEHRPPPVPTGENNGRIPPAQAPQYAGGEQPRAGGDNPPFGYPNYGQSKLSIRDFDGKKTYKGLGAGFEQWGLMFIGQVDMAERACEEVKLNKLGEHLVGKAGRFFREQANTWWTICLFLFYALELMNATFTVRLSMQDAAVMFTAPKDSGRSWNDHFLYLIALMRATDASPAMVLQNIIRHASPRFSPTLLGRYNEARPDLMLRAQELVQFAQRFDTDAMNRKETGKDREHSIGDAKMLQLREGWTHCPCVSTTEKSKQTRRGESERLGACSDRRSE</sequence>
<reference evidence="3" key="1">
    <citation type="submission" date="2017-03" db="EMBL/GenBank/DDBJ databases">
        <title>Phytopthora megakarya and P. palmivora, two closely related causual agents of cacao black pod achieved similar genome size and gene model numbers by different mechanisms.</title>
        <authorList>
            <person name="Ali S."/>
            <person name="Shao J."/>
            <person name="Larry D.J."/>
            <person name="Kronmiller B."/>
            <person name="Shen D."/>
            <person name="Strem M.D."/>
            <person name="Melnick R.L."/>
            <person name="Guiltinan M.J."/>
            <person name="Tyler B.M."/>
            <person name="Meinhardt L.W."/>
            <person name="Bailey B.A."/>
        </authorList>
    </citation>
    <scope>NUCLEOTIDE SEQUENCE [LARGE SCALE GENOMIC DNA]</scope>
    <source>
        <strain evidence="3">zdho120</strain>
    </source>
</reference>
<comment type="caution">
    <text evidence="2">The sequence shown here is derived from an EMBL/GenBank/DDBJ whole genome shotgun (WGS) entry which is preliminary data.</text>
</comment>
<organism evidence="2 3">
    <name type="scientific">Phytophthora megakarya</name>
    <dbReference type="NCBI Taxonomy" id="4795"/>
    <lineage>
        <taxon>Eukaryota</taxon>
        <taxon>Sar</taxon>
        <taxon>Stramenopiles</taxon>
        <taxon>Oomycota</taxon>
        <taxon>Peronosporomycetes</taxon>
        <taxon>Peronosporales</taxon>
        <taxon>Peronosporaceae</taxon>
        <taxon>Phytophthora</taxon>
    </lineage>
</organism>
<dbReference type="OrthoDB" id="123124at2759"/>
<dbReference type="STRING" id="4795.A0A225UKB2"/>
<evidence type="ECO:0000256" key="1">
    <source>
        <dbReference type="SAM" id="MobiDB-lite"/>
    </source>
</evidence>
<evidence type="ECO:0000313" key="2">
    <source>
        <dbReference type="EMBL" id="OWY93418.1"/>
    </source>
</evidence>
<accession>A0A225UKB2</accession>
<dbReference type="EMBL" id="NBNE01016125">
    <property type="protein sequence ID" value="OWY93418.1"/>
    <property type="molecule type" value="Genomic_DNA"/>
</dbReference>
<dbReference type="Proteomes" id="UP000198211">
    <property type="component" value="Unassembled WGS sequence"/>
</dbReference>
<dbReference type="AlphaFoldDB" id="A0A225UKB2"/>
<evidence type="ECO:0000313" key="3">
    <source>
        <dbReference type="Proteomes" id="UP000198211"/>
    </source>
</evidence>